<keyword evidence="6 11" id="KW-0798">TonB box</keyword>
<dbReference type="InterPro" id="IPR039426">
    <property type="entry name" value="TonB-dep_rcpt-like"/>
</dbReference>
<dbReference type="Pfam" id="PF13715">
    <property type="entry name" value="CarbopepD_reg_2"/>
    <property type="match status" value="1"/>
</dbReference>
<dbReference type="InterPro" id="IPR008969">
    <property type="entry name" value="CarboxyPept-like_regulatory"/>
</dbReference>
<reference evidence="16 17" key="1">
    <citation type="submission" date="2023-10" db="EMBL/GenBank/DDBJ databases">
        <title>Culture-based analysis of two novel bacteria associated with mangrove crab gills.</title>
        <authorList>
            <person name="Yang X."/>
            <person name="Garuglieri E."/>
            <person name="Van Goethem M.W."/>
            <person name="Fusi M."/>
            <person name="Marasco R."/>
            <person name="Daffonchio D.G."/>
        </authorList>
    </citation>
    <scope>NUCLEOTIDE SEQUENCE</scope>
    <source>
        <strain evidence="16">UG2-1</strain>
        <strain evidence="15">UG2-2</strain>
        <strain evidence="17">UG2_2</strain>
    </source>
</reference>
<dbReference type="InterPro" id="IPR000531">
    <property type="entry name" value="Beta-barrel_TonB"/>
</dbReference>
<evidence type="ECO:0000256" key="11">
    <source>
        <dbReference type="RuleBase" id="RU003357"/>
    </source>
</evidence>
<proteinExistence type="inferred from homology"/>
<feature type="signal peptide" evidence="12">
    <location>
        <begin position="1"/>
        <end position="21"/>
    </location>
</feature>
<dbReference type="SUPFAM" id="SSF56935">
    <property type="entry name" value="Porins"/>
    <property type="match status" value="1"/>
</dbReference>
<dbReference type="GO" id="GO:0009279">
    <property type="term" value="C:cell outer membrane"/>
    <property type="evidence" value="ECO:0007669"/>
    <property type="project" value="UniProtKB-SubCell"/>
</dbReference>
<feature type="domain" description="TonB-dependent receptor-like beta-barrel" evidence="13">
    <location>
        <begin position="331"/>
        <end position="798"/>
    </location>
</feature>
<evidence type="ECO:0000313" key="16">
    <source>
        <dbReference type="EMBL" id="WXA13310.1"/>
    </source>
</evidence>
<evidence type="ECO:0000313" key="17">
    <source>
        <dbReference type="Proteomes" id="UP001368318"/>
    </source>
</evidence>
<evidence type="ECO:0000256" key="12">
    <source>
        <dbReference type="SAM" id="SignalP"/>
    </source>
</evidence>
<dbReference type="InterPro" id="IPR010917">
    <property type="entry name" value="TonB_rcpt_CS"/>
</dbReference>
<evidence type="ECO:0000256" key="10">
    <source>
        <dbReference type="PROSITE-ProRule" id="PRU01360"/>
    </source>
</evidence>
<dbReference type="Gene3D" id="2.40.170.20">
    <property type="entry name" value="TonB-dependent receptor, beta-barrel domain"/>
    <property type="match status" value="1"/>
</dbReference>
<sequence>MRNITRFFVAVAFMFTAFSMAQSTVTGTVMDAEMNAPLPGANIVEKGTSNGVSSDFDGNFTITTEATSGEVVVSYVGYGKVTVSFDGDTNLGSITLTPDNSLDEIVIIGSGVIDLAEDRKTPIAVSTIKASEIQEKAGNWDLPEVLKSTPSVQNIKAGGFGDGQMFLRGFDQTNTAFLLNGQPINGMEDGRMYWSNWSGVMDVANAIQVQRGLGASKLAISSVGGTVNIVTKTIDRKEGGFVQQMVGNDNYLKSTAYYSTGVGEKGWSFSALLGHWQGDGYVNYTDGQGQTYFISVGYQPTEKHSLNFLLTGAPQWHAAAGSGAISDFLENGRRYNSWNFSGVNSSNTLHGGGNVYPGGRNIYHKPVANLSWDWTINDKSELSTVLYGSMGRGSFAQARTDSNGDVTYARGSNNNHNWYGLVTNYNNQLTENLNFNIGADVRLYNGIHFRDVREFISVNSVSANSGYSGDYQLTEAGGINPWTVFFKPNTDHDQRFGYDYEEQINYGGIFGQLEYATDKFSAFFQGAVSTQSHVRTEFLNTSEEGRSEESETVNNPGFNVKAGASYLLGEQHKVFVNAGYYSRQPFHDVLFKDNRGGNELLNPEVENENITGFEAGYQFGGEIIRANLNLYHTTWDNRTLVNSNGEVGDDYLGYQTQGVKQVHSGVELEVFTNPFDNLSVNGFLSLGEWKFKDNATQRTFNNDGEEVGTATEVVIDDFNVGGAAQVTGGVNANYEFLPRLSVDGAWNWYNDMYSTGSLTEETIAMPSYDTFDAGFSYKILVGKNKQNSLQFRINVYNVFDEVYLESVSGNLQASANPEENYKGVNINNNGRFGYGRTWNTSIRFNF</sequence>
<comment type="similarity">
    <text evidence="10 11">Belongs to the TonB-dependent receptor family.</text>
</comment>
<keyword evidence="9 10" id="KW-0998">Cell outer membrane</keyword>
<dbReference type="PROSITE" id="PS52016">
    <property type="entry name" value="TONB_DEPENDENT_REC_3"/>
    <property type="match status" value="1"/>
</dbReference>
<dbReference type="Pfam" id="PF07715">
    <property type="entry name" value="Plug"/>
    <property type="match status" value="1"/>
</dbReference>
<keyword evidence="17" id="KW-1185">Reference proteome</keyword>
<evidence type="ECO:0000256" key="9">
    <source>
        <dbReference type="ARBA" id="ARBA00023237"/>
    </source>
</evidence>
<feature type="chain" id="PRO_5044713004" evidence="12">
    <location>
        <begin position="22"/>
        <end position="846"/>
    </location>
</feature>
<evidence type="ECO:0000256" key="2">
    <source>
        <dbReference type="ARBA" id="ARBA00022448"/>
    </source>
</evidence>
<accession>A0AAU6P8J6</accession>
<evidence type="ECO:0000256" key="4">
    <source>
        <dbReference type="ARBA" id="ARBA00022692"/>
    </source>
</evidence>
<gene>
    <name evidence="16" type="ORF">R3L15_00200</name>
    <name evidence="15" type="ORF">R3L16_07195</name>
</gene>
<evidence type="ECO:0000256" key="5">
    <source>
        <dbReference type="ARBA" id="ARBA00022729"/>
    </source>
</evidence>
<keyword evidence="7 10" id="KW-0472">Membrane</keyword>
<keyword evidence="2 10" id="KW-0813">Transport</keyword>
<evidence type="ECO:0000259" key="13">
    <source>
        <dbReference type="Pfam" id="PF00593"/>
    </source>
</evidence>
<dbReference type="AlphaFoldDB" id="A0AAU6P8J6"/>
<organism evidence="16">
    <name type="scientific">Mangrovimonas cancribranchiae</name>
    <dbReference type="NCBI Taxonomy" id="3080055"/>
    <lineage>
        <taxon>Bacteria</taxon>
        <taxon>Pseudomonadati</taxon>
        <taxon>Bacteroidota</taxon>
        <taxon>Flavobacteriia</taxon>
        <taxon>Flavobacteriales</taxon>
        <taxon>Flavobacteriaceae</taxon>
        <taxon>Mangrovimonas</taxon>
    </lineage>
</organism>
<dbReference type="PANTHER" id="PTHR30069">
    <property type="entry name" value="TONB-DEPENDENT OUTER MEMBRANE RECEPTOR"/>
    <property type="match status" value="1"/>
</dbReference>
<evidence type="ECO:0000256" key="6">
    <source>
        <dbReference type="ARBA" id="ARBA00023077"/>
    </source>
</evidence>
<keyword evidence="8 16" id="KW-0675">Receptor</keyword>
<name>A0AAU6P8J6_9FLAO</name>
<dbReference type="PANTHER" id="PTHR30069:SF29">
    <property type="entry name" value="HEMOGLOBIN AND HEMOGLOBIN-HAPTOGLOBIN-BINDING PROTEIN 1-RELATED"/>
    <property type="match status" value="1"/>
</dbReference>
<dbReference type="PROSITE" id="PS01156">
    <property type="entry name" value="TONB_DEPENDENT_REC_2"/>
    <property type="match status" value="1"/>
</dbReference>
<evidence type="ECO:0000256" key="1">
    <source>
        <dbReference type="ARBA" id="ARBA00004571"/>
    </source>
</evidence>
<dbReference type="InterPro" id="IPR036942">
    <property type="entry name" value="Beta-barrel_TonB_sf"/>
</dbReference>
<keyword evidence="4 10" id="KW-0812">Transmembrane</keyword>
<keyword evidence="5 12" id="KW-0732">Signal</keyword>
<dbReference type="GO" id="GO:0015344">
    <property type="term" value="F:siderophore uptake transmembrane transporter activity"/>
    <property type="evidence" value="ECO:0007669"/>
    <property type="project" value="TreeGrafter"/>
</dbReference>
<evidence type="ECO:0000313" key="15">
    <source>
        <dbReference type="EMBL" id="WXA01542.1"/>
    </source>
</evidence>
<dbReference type="EMBL" id="CP136925">
    <property type="protein sequence ID" value="WXA13310.1"/>
    <property type="molecule type" value="Genomic_DNA"/>
</dbReference>
<protein>
    <submittedName>
        <fullName evidence="16">TonB-dependent receptor</fullName>
    </submittedName>
</protein>
<dbReference type="InterPro" id="IPR012910">
    <property type="entry name" value="Plug_dom"/>
</dbReference>
<dbReference type="SUPFAM" id="SSF49464">
    <property type="entry name" value="Carboxypeptidase regulatory domain-like"/>
    <property type="match status" value="1"/>
</dbReference>
<dbReference type="InterPro" id="IPR037066">
    <property type="entry name" value="Plug_dom_sf"/>
</dbReference>
<feature type="domain" description="TonB-dependent receptor plug" evidence="14">
    <location>
        <begin position="119"/>
        <end position="226"/>
    </location>
</feature>
<dbReference type="KEGG" id="mcaa:R3L15_00200"/>
<dbReference type="Proteomes" id="UP001368318">
    <property type="component" value="Chromosome"/>
</dbReference>
<dbReference type="RefSeq" id="WP_338732500.1">
    <property type="nucleotide sequence ID" value="NZ_CP136924.1"/>
</dbReference>
<keyword evidence="3 10" id="KW-1134">Transmembrane beta strand</keyword>
<dbReference type="Gene3D" id="2.170.130.10">
    <property type="entry name" value="TonB-dependent receptor, plug domain"/>
    <property type="match status" value="1"/>
</dbReference>
<dbReference type="Gene3D" id="2.60.40.1120">
    <property type="entry name" value="Carboxypeptidase-like, regulatory domain"/>
    <property type="match status" value="1"/>
</dbReference>
<dbReference type="EMBL" id="CP136924">
    <property type="protein sequence ID" value="WXA01542.1"/>
    <property type="molecule type" value="Genomic_DNA"/>
</dbReference>
<evidence type="ECO:0000256" key="7">
    <source>
        <dbReference type="ARBA" id="ARBA00023136"/>
    </source>
</evidence>
<dbReference type="GO" id="GO:0044718">
    <property type="term" value="P:siderophore transmembrane transport"/>
    <property type="evidence" value="ECO:0007669"/>
    <property type="project" value="TreeGrafter"/>
</dbReference>
<comment type="subcellular location">
    <subcellularLocation>
        <location evidence="1 10">Cell outer membrane</location>
        <topology evidence="1 10">Multi-pass membrane protein</topology>
    </subcellularLocation>
</comment>
<dbReference type="Pfam" id="PF00593">
    <property type="entry name" value="TonB_dep_Rec_b-barrel"/>
    <property type="match status" value="1"/>
</dbReference>
<evidence type="ECO:0000256" key="3">
    <source>
        <dbReference type="ARBA" id="ARBA00022452"/>
    </source>
</evidence>
<evidence type="ECO:0000259" key="14">
    <source>
        <dbReference type="Pfam" id="PF07715"/>
    </source>
</evidence>
<evidence type="ECO:0000256" key="8">
    <source>
        <dbReference type="ARBA" id="ARBA00023170"/>
    </source>
</evidence>